<name>A0A8T1Q5P1_CARIL</name>
<gene>
    <name evidence="1" type="ORF">CIPAW_06G000400</name>
</gene>
<dbReference type="EMBL" id="CM031814">
    <property type="protein sequence ID" value="KAG6649831.1"/>
    <property type="molecule type" value="Genomic_DNA"/>
</dbReference>
<dbReference type="AlphaFoldDB" id="A0A8T1Q5P1"/>
<keyword evidence="2" id="KW-1185">Reference proteome</keyword>
<protein>
    <submittedName>
        <fullName evidence="1">Uncharacterized protein</fullName>
    </submittedName>
</protein>
<evidence type="ECO:0000313" key="2">
    <source>
        <dbReference type="Proteomes" id="UP000811609"/>
    </source>
</evidence>
<organism evidence="1 2">
    <name type="scientific">Carya illinoinensis</name>
    <name type="common">Pecan</name>
    <dbReference type="NCBI Taxonomy" id="32201"/>
    <lineage>
        <taxon>Eukaryota</taxon>
        <taxon>Viridiplantae</taxon>
        <taxon>Streptophyta</taxon>
        <taxon>Embryophyta</taxon>
        <taxon>Tracheophyta</taxon>
        <taxon>Spermatophyta</taxon>
        <taxon>Magnoliopsida</taxon>
        <taxon>eudicotyledons</taxon>
        <taxon>Gunneridae</taxon>
        <taxon>Pentapetalae</taxon>
        <taxon>rosids</taxon>
        <taxon>fabids</taxon>
        <taxon>Fagales</taxon>
        <taxon>Juglandaceae</taxon>
        <taxon>Carya</taxon>
    </lineage>
</organism>
<dbReference type="Proteomes" id="UP000811609">
    <property type="component" value="Chromosome 6"/>
</dbReference>
<reference evidence="1" key="1">
    <citation type="submission" date="2020-12" db="EMBL/GenBank/DDBJ databases">
        <title>WGS assembly of Carya illinoinensis cv. Pawnee.</title>
        <authorList>
            <person name="Platts A."/>
            <person name="Shu S."/>
            <person name="Wright S."/>
            <person name="Barry K."/>
            <person name="Edger P."/>
            <person name="Pires J.C."/>
            <person name="Schmutz J."/>
        </authorList>
    </citation>
    <scope>NUCLEOTIDE SEQUENCE</scope>
    <source>
        <tissue evidence="1">Leaf</tissue>
    </source>
</reference>
<evidence type="ECO:0000313" key="1">
    <source>
        <dbReference type="EMBL" id="KAG6649831.1"/>
    </source>
</evidence>
<comment type="caution">
    <text evidence="1">The sequence shown here is derived from an EMBL/GenBank/DDBJ whole genome shotgun (WGS) entry which is preliminary data.</text>
</comment>
<sequence>MSVAHAKVVATTYTANNVPLSSPSSPCHLATPKHCPSTATKTRTSRRCSAQTCIFLAQLRCTSFLFSPYSIATVDSTARRSLGKPEFPSNPLSSSYIFFFNGAGTFLLSGPCLHRPQPRPALPR</sequence>
<accession>A0A8T1Q5P1</accession>
<proteinExistence type="predicted"/>